<dbReference type="Pfam" id="PF00106">
    <property type="entry name" value="adh_short"/>
    <property type="match status" value="1"/>
</dbReference>
<gene>
    <name evidence="4" type="ORF">BDV96DRAFT_574837</name>
</gene>
<dbReference type="InterPro" id="IPR002347">
    <property type="entry name" value="SDR_fam"/>
</dbReference>
<evidence type="ECO:0000256" key="2">
    <source>
        <dbReference type="ARBA" id="ARBA00023002"/>
    </source>
</evidence>
<dbReference type="AlphaFoldDB" id="A0A6A5Z920"/>
<dbReference type="Proteomes" id="UP000799770">
    <property type="component" value="Unassembled WGS sequence"/>
</dbReference>
<dbReference type="SUPFAM" id="SSF51735">
    <property type="entry name" value="NAD(P)-binding Rossmann-fold domains"/>
    <property type="match status" value="1"/>
</dbReference>
<protein>
    <recommendedName>
        <fullName evidence="6">Short-chain dehydrogenase</fullName>
    </recommendedName>
</protein>
<evidence type="ECO:0000313" key="5">
    <source>
        <dbReference type="Proteomes" id="UP000799770"/>
    </source>
</evidence>
<dbReference type="OrthoDB" id="191139at2759"/>
<dbReference type="PANTHER" id="PTHR24320:SF283">
    <property type="entry name" value="RETINOL DEHYDROGENASE 11"/>
    <property type="match status" value="1"/>
</dbReference>
<evidence type="ECO:0000313" key="4">
    <source>
        <dbReference type="EMBL" id="KAF2115932.1"/>
    </source>
</evidence>
<sequence length="326" mass="34923">MPNLDFGHGTTAEEASAYHTSQIKGKTVLITGVSPGGIGLYTAKAIAIHSPSLIILAARSDSSLLAASTELAEAAPNTATRTLKLDLSSNKAVREAAAEVNSWSDVAAIDVLINNAGIMMTPWGKNEDGIESQFGTNHIGHWLFTNLIIDKIIAAKGRIVNLSSAGHRFGPVRYDDWNFKDGVEYDPQQAYGQAKTANILHAQGLAERLESKGITAYSVHPGAILTNLGRHVGKEGLIERGILNKDGTPNLNGPIKFKSLSQGSSSTIVAAFDQNIIDHNGAYFVDCQIVDEEPGLKTWATGKENADKLWELSEKLVGEEHGDKEN</sequence>
<dbReference type="InterPro" id="IPR036291">
    <property type="entry name" value="NAD(P)-bd_dom_sf"/>
</dbReference>
<dbReference type="PRINTS" id="PR00080">
    <property type="entry name" value="SDRFAMILY"/>
</dbReference>
<dbReference type="Gene3D" id="3.40.50.720">
    <property type="entry name" value="NAD(P)-binding Rossmann-like Domain"/>
    <property type="match status" value="1"/>
</dbReference>
<evidence type="ECO:0000256" key="1">
    <source>
        <dbReference type="ARBA" id="ARBA00006484"/>
    </source>
</evidence>
<proteinExistence type="inferred from homology"/>
<accession>A0A6A5Z920</accession>
<organism evidence="4 5">
    <name type="scientific">Lophiotrema nucula</name>
    <dbReference type="NCBI Taxonomy" id="690887"/>
    <lineage>
        <taxon>Eukaryota</taxon>
        <taxon>Fungi</taxon>
        <taxon>Dikarya</taxon>
        <taxon>Ascomycota</taxon>
        <taxon>Pezizomycotina</taxon>
        <taxon>Dothideomycetes</taxon>
        <taxon>Pleosporomycetidae</taxon>
        <taxon>Pleosporales</taxon>
        <taxon>Lophiotremataceae</taxon>
        <taxon>Lophiotrema</taxon>
    </lineage>
</organism>
<dbReference type="GO" id="GO:0016491">
    <property type="term" value="F:oxidoreductase activity"/>
    <property type="evidence" value="ECO:0007669"/>
    <property type="project" value="UniProtKB-KW"/>
</dbReference>
<evidence type="ECO:0008006" key="6">
    <source>
        <dbReference type="Google" id="ProtNLM"/>
    </source>
</evidence>
<dbReference type="EMBL" id="ML977322">
    <property type="protein sequence ID" value="KAF2115932.1"/>
    <property type="molecule type" value="Genomic_DNA"/>
</dbReference>
<evidence type="ECO:0000256" key="3">
    <source>
        <dbReference type="RuleBase" id="RU000363"/>
    </source>
</evidence>
<keyword evidence="2" id="KW-0560">Oxidoreductase</keyword>
<name>A0A6A5Z920_9PLEO</name>
<dbReference type="PANTHER" id="PTHR24320">
    <property type="entry name" value="RETINOL DEHYDROGENASE"/>
    <property type="match status" value="1"/>
</dbReference>
<dbReference type="PRINTS" id="PR00081">
    <property type="entry name" value="GDHRDH"/>
</dbReference>
<comment type="similarity">
    <text evidence="1 3">Belongs to the short-chain dehydrogenases/reductases (SDR) family.</text>
</comment>
<keyword evidence="5" id="KW-1185">Reference proteome</keyword>
<reference evidence="4" key="1">
    <citation type="journal article" date="2020" name="Stud. Mycol.">
        <title>101 Dothideomycetes genomes: a test case for predicting lifestyles and emergence of pathogens.</title>
        <authorList>
            <person name="Haridas S."/>
            <person name="Albert R."/>
            <person name="Binder M."/>
            <person name="Bloem J."/>
            <person name="Labutti K."/>
            <person name="Salamov A."/>
            <person name="Andreopoulos B."/>
            <person name="Baker S."/>
            <person name="Barry K."/>
            <person name="Bills G."/>
            <person name="Bluhm B."/>
            <person name="Cannon C."/>
            <person name="Castanera R."/>
            <person name="Culley D."/>
            <person name="Daum C."/>
            <person name="Ezra D."/>
            <person name="Gonzalez J."/>
            <person name="Henrissat B."/>
            <person name="Kuo A."/>
            <person name="Liang C."/>
            <person name="Lipzen A."/>
            <person name="Lutzoni F."/>
            <person name="Magnuson J."/>
            <person name="Mondo S."/>
            <person name="Nolan M."/>
            <person name="Ohm R."/>
            <person name="Pangilinan J."/>
            <person name="Park H.-J."/>
            <person name="Ramirez L."/>
            <person name="Alfaro M."/>
            <person name="Sun H."/>
            <person name="Tritt A."/>
            <person name="Yoshinaga Y."/>
            <person name="Zwiers L.-H."/>
            <person name="Turgeon B."/>
            <person name="Goodwin S."/>
            <person name="Spatafora J."/>
            <person name="Crous P."/>
            <person name="Grigoriev I."/>
        </authorList>
    </citation>
    <scope>NUCLEOTIDE SEQUENCE</scope>
    <source>
        <strain evidence="4">CBS 627.86</strain>
    </source>
</reference>